<dbReference type="AlphaFoldDB" id="A0A510DW87"/>
<reference evidence="5" key="1">
    <citation type="submission" date="2018-09" db="EMBL/GenBank/DDBJ databases">
        <title>Complete Genome Sequencing of Sulfolobus sp. JCM 16834.</title>
        <authorList>
            <person name="Kato S."/>
            <person name="Itoh T."/>
            <person name="Ohkuma M."/>
        </authorList>
    </citation>
    <scope>NUCLEOTIDE SEQUENCE [LARGE SCALE GENOMIC DNA]</scope>
    <source>
        <strain evidence="5">IC-007</strain>
    </source>
</reference>
<keyword evidence="2" id="KW-0808">Transferase</keyword>
<dbReference type="Proteomes" id="UP000325030">
    <property type="component" value="Chromosome"/>
</dbReference>
<name>A0A510DW87_9CREN</name>
<protein>
    <submittedName>
        <fullName evidence="2">Thiamine-monophosphate kinase</fullName>
    </submittedName>
</protein>
<feature type="domain" description="PurM-like N-terminal" evidence="1">
    <location>
        <begin position="35"/>
        <end position="130"/>
    </location>
</feature>
<dbReference type="EMBL" id="AP018930">
    <property type="protein sequence ID" value="BBG27251.1"/>
    <property type="molecule type" value="Genomic_DNA"/>
</dbReference>
<dbReference type="Gene3D" id="3.90.650.10">
    <property type="entry name" value="PurM-like C-terminal domain"/>
    <property type="match status" value="1"/>
</dbReference>
<reference evidence="2 4" key="2">
    <citation type="journal article" date="2020" name="Int. J. Syst. Evol. Microbiol.">
        <title>Sulfuracidifex tepidarius gen. nov., sp. nov. and transfer of Sulfolobus metallicus Huber and Stetter 1992 to the genus Sulfuracidifex as Sulfuracidifex metallicus comb. nov.</title>
        <authorList>
            <person name="Itoh T."/>
            <person name="Miura T."/>
            <person name="Sakai H.D."/>
            <person name="Kato S."/>
            <person name="Ohkuma M."/>
            <person name="Takashina T."/>
        </authorList>
    </citation>
    <scope>NUCLEOTIDE SEQUENCE [LARGE SCALE GENOMIC DNA]</scope>
    <source>
        <strain evidence="2 4">IC-006</strain>
        <strain evidence="3">IC-007</strain>
    </source>
</reference>
<dbReference type="InterPro" id="IPR036676">
    <property type="entry name" value="PurM-like_C_sf"/>
</dbReference>
<dbReference type="Pfam" id="PF00586">
    <property type="entry name" value="AIRS"/>
    <property type="match status" value="1"/>
</dbReference>
<dbReference type="SUPFAM" id="SSF56042">
    <property type="entry name" value="PurM C-terminal domain-like"/>
    <property type="match status" value="1"/>
</dbReference>
<accession>A0A510DW87</accession>
<accession>A0A510E408</accession>
<dbReference type="SUPFAM" id="SSF55326">
    <property type="entry name" value="PurM N-terminal domain-like"/>
    <property type="match status" value="1"/>
</dbReference>
<evidence type="ECO:0000313" key="5">
    <source>
        <dbReference type="Proteomes" id="UP000325030"/>
    </source>
</evidence>
<gene>
    <name evidence="2" type="ORF">IC006_1815</name>
    <name evidence="3" type="ORF">IC007_1793</name>
</gene>
<dbReference type="GeneID" id="41718133"/>
<dbReference type="InterPro" id="IPR006283">
    <property type="entry name" value="ThiL-like"/>
</dbReference>
<dbReference type="STRING" id="1294262.GCA_001316085_00195"/>
<proteinExistence type="predicted"/>
<keyword evidence="2" id="KW-0418">Kinase</keyword>
<dbReference type="KEGG" id="step:IC006_1815"/>
<dbReference type="Proteomes" id="UP000322983">
    <property type="component" value="Chromosome"/>
</dbReference>
<evidence type="ECO:0000313" key="2">
    <source>
        <dbReference type="EMBL" id="BBG24493.1"/>
    </source>
</evidence>
<evidence type="ECO:0000313" key="3">
    <source>
        <dbReference type="EMBL" id="BBG27251.1"/>
    </source>
</evidence>
<dbReference type="OrthoDB" id="45909at2157"/>
<evidence type="ECO:0000259" key="1">
    <source>
        <dbReference type="Pfam" id="PF00586"/>
    </source>
</evidence>
<dbReference type="PANTHER" id="PTHR30270:SF0">
    <property type="entry name" value="THIAMINE-MONOPHOSPHATE KINASE"/>
    <property type="match status" value="1"/>
</dbReference>
<dbReference type="Gene3D" id="3.30.1330.10">
    <property type="entry name" value="PurM-like, N-terminal domain"/>
    <property type="match status" value="1"/>
</dbReference>
<dbReference type="GO" id="GO:0009030">
    <property type="term" value="F:thiamine-phosphate kinase activity"/>
    <property type="evidence" value="ECO:0007669"/>
    <property type="project" value="InterPro"/>
</dbReference>
<keyword evidence="4" id="KW-1185">Reference proteome</keyword>
<organism evidence="2 4">
    <name type="scientific">Sulfuracidifex tepidarius</name>
    <dbReference type="NCBI Taxonomy" id="1294262"/>
    <lineage>
        <taxon>Archaea</taxon>
        <taxon>Thermoproteota</taxon>
        <taxon>Thermoprotei</taxon>
        <taxon>Sulfolobales</taxon>
        <taxon>Sulfolobaceae</taxon>
        <taxon>Sulfuracidifex</taxon>
    </lineage>
</organism>
<dbReference type="GO" id="GO:0009228">
    <property type="term" value="P:thiamine biosynthetic process"/>
    <property type="evidence" value="ECO:0007669"/>
    <property type="project" value="InterPro"/>
</dbReference>
<sequence>MKLKDIGEHRYIEENVKKYLDIDNMDDVFFNDGSTFKVDGFSLSYKSEDMSFYDIGWKAAIATFSDLISAGSSPSFVMSSIGINHEMDDTVLEEILRGLSDCVSYYSARYVGGDLNNSPAGGWIDVVGIGKRRAYPTFEPKKGDLLVLTNPLGYTSLYFLSKFILKLELPQYLFLKALAKIRHPLVNKLILNVLSSLSGDLVYSTDVSDGLLISIDKISKRLNMGIEMSSFGIEENILNYLKAITPKIDLIDILRYSGEEFETIVVIHEEAKDRAIDLMRSFGLDPLVIGKLSESNDVTFNGNKVKITGWDNFRGWF</sequence>
<evidence type="ECO:0000313" key="4">
    <source>
        <dbReference type="Proteomes" id="UP000322983"/>
    </source>
</evidence>
<dbReference type="PANTHER" id="PTHR30270">
    <property type="entry name" value="THIAMINE-MONOPHOSPHATE KINASE"/>
    <property type="match status" value="1"/>
</dbReference>
<dbReference type="InterPro" id="IPR036921">
    <property type="entry name" value="PurM-like_N_sf"/>
</dbReference>
<dbReference type="InterPro" id="IPR016188">
    <property type="entry name" value="PurM-like_N"/>
</dbReference>
<dbReference type="EMBL" id="AP018929">
    <property type="protein sequence ID" value="BBG24493.1"/>
    <property type="molecule type" value="Genomic_DNA"/>
</dbReference>
<dbReference type="RefSeq" id="WP_054844885.1">
    <property type="nucleotide sequence ID" value="NZ_AP018929.1"/>
</dbReference>